<feature type="transmembrane region" description="Helical" evidence="7">
    <location>
        <begin position="159"/>
        <end position="179"/>
    </location>
</feature>
<dbReference type="PANTHER" id="PTHR30250">
    <property type="entry name" value="PST FAMILY PREDICTED COLANIC ACID TRANSPORTER"/>
    <property type="match status" value="1"/>
</dbReference>
<evidence type="ECO:0000256" key="2">
    <source>
        <dbReference type="ARBA" id="ARBA00007430"/>
    </source>
</evidence>
<feature type="transmembrane region" description="Helical" evidence="7">
    <location>
        <begin position="96"/>
        <end position="117"/>
    </location>
</feature>
<comment type="similarity">
    <text evidence="2">Belongs to the polysaccharide synthase family.</text>
</comment>
<evidence type="ECO:0000256" key="4">
    <source>
        <dbReference type="ARBA" id="ARBA00022692"/>
    </source>
</evidence>
<proteinExistence type="inferred from homology"/>
<gene>
    <name evidence="8" type="ORF">DI396_15610</name>
</gene>
<keyword evidence="3" id="KW-1003">Cell membrane</keyword>
<keyword evidence="9" id="KW-1185">Reference proteome</keyword>
<protein>
    <submittedName>
        <fullName evidence="8">Polysaccharide biosynthesis protein</fullName>
    </submittedName>
</protein>
<dbReference type="GO" id="GO:0005886">
    <property type="term" value="C:plasma membrane"/>
    <property type="evidence" value="ECO:0007669"/>
    <property type="project" value="UniProtKB-SubCell"/>
</dbReference>
<feature type="transmembrane region" description="Helical" evidence="7">
    <location>
        <begin position="344"/>
        <end position="366"/>
    </location>
</feature>
<keyword evidence="4 7" id="KW-0812">Transmembrane</keyword>
<evidence type="ECO:0000313" key="9">
    <source>
        <dbReference type="Proteomes" id="UP000248012"/>
    </source>
</evidence>
<evidence type="ECO:0000256" key="3">
    <source>
        <dbReference type="ARBA" id="ARBA00022475"/>
    </source>
</evidence>
<dbReference type="InterPro" id="IPR050833">
    <property type="entry name" value="Poly_Biosynth_Transport"/>
</dbReference>
<dbReference type="Pfam" id="PF13440">
    <property type="entry name" value="Polysacc_synt_3"/>
    <property type="match status" value="1"/>
</dbReference>
<reference evidence="8 9" key="1">
    <citation type="submission" date="2018-05" db="EMBL/GenBank/DDBJ databases">
        <title>Oceanovita maritima gen. nov., sp. nov., a marine bacterium in the family Rhodobacteraceae isolated from surface seawater of Lundu port Xiamen, China.</title>
        <authorList>
            <person name="Hetharua B.H."/>
            <person name="Min D."/>
            <person name="Liao H."/>
            <person name="Tian Y."/>
        </authorList>
    </citation>
    <scope>NUCLEOTIDE SEQUENCE [LARGE SCALE GENOMIC DNA]</scope>
    <source>
        <strain evidence="8 9">FSX-11</strain>
    </source>
</reference>
<organism evidence="8 9">
    <name type="scientific">Litorivita pollutaquae</name>
    <dbReference type="NCBI Taxonomy" id="2200892"/>
    <lineage>
        <taxon>Bacteria</taxon>
        <taxon>Pseudomonadati</taxon>
        <taxon>Pseudomonadota</taxon>
        <taxon>Alphaproteobacteria</taxon>
        <taxon>Rhodobacterales</taxon>
        <taxon>Paracoccaceae</taxon>
        <taxon>Litorivita</taxon>
    </lineage>
</organism>
<feature type="transmembrane region" description="Helical" evidence="7">
    <location>
        <begin position="401"/>
        <end position="417"/>
    </location>
</feature>
<comment type="subcellular location">
    <subcellularLocation>
        <location evidence="1">Cell membrane</location>
        <topology evidence="1">Multi-pass membrane protein</topology>
    </subcellularLocation>
</comment>
<evidence type="ECO:0000256" key="6">
    <source>
        <dbReference type="ARBA" id="ARBA00023136"/>
    </source>
</evidence>
<keyword evidence="6 7" id="KW-0472">Membrane</keyword>
<dbReference type="PANTHER" id="PTHR30250:SF10">
    <property type="entry name" value="LIPOPOLYSACCHARIDE BIOSYNTHESIS PROTEIN WZXC"/>
    <property type="match status" value="1"/>
</dbReference>
<feature type="transmembrane region" description="Helical" evidence="7">
    <location>
        <begin position="47"/>
        <end position="65"/>
    </location>
</feature>
<dbReference type="RefSeq" id="WP_110797275.1">
    <property type="nucleotide sequence ID" value="NZ_KZ826493.1"/>
</dbReference>
<feature type="transmembrane region" description="Helical" evidence="7">
    <location>
        <begin position="309"/>
        <end position="329"/>
    </location>
</feature>
<feature type="transmembrane region" description="Helical" evidence="7">
    <location>
        <begin position="429"/>
        <end position="449"/>
    </location>
</feature>
<dbReference type="Proteomes" id="UP000248012">
    <property type="component" value="Unassembled WGS sequence"/>
</dbReference>
<feature type="transmembrane region" description="Helical" evidence="7">
    <location>
        <begin position="129"/>
        <end position="147"/>
    </location>
</feature>
<feature type="transmembrane region" description="Helical" evidence="7">
    <location>
        <begin position="378"/>
        <end position="395"/>
    </location>
</feature>
<feature type="transmembrane region" description="Helical" evidence="7">
    <location>
        <begin position="185"/>
        <end position="204"/>
    </location>
</feature>
<keyword evidence="5 7" id="KW-1133">Transmembrane helix</keyword>
<dbReference type="AlphaFoldDB" id="A0A2V4N8S1"/>
<comment type="caution">
    <text evidence="8">The sequence shown here is derived from an EMBL/GenBank/DDBJ whole genome shotgun (WGS) entry which is preliminary data.</text>
</comment>
<dbReference type="OrthoDB" id="7605542at2"/>
<feature type="transmembrane region" description="Helical" evidence="7">
    <location>
        <begin position="249"/>
        <end position="270"/>
    </location>
</feature>
<evidence type="ECO:0000256" key="7">
    <source>
        <dbReference type="SAM" id="Phobius"/>
    </source>
</evidence>
<accession>A0A2V4N8S1</accession>
<sequence>MSAPKPQKSLGRRAATAGGWNLIWVVGENALRLGSNLIMTRILLPEAFSLMMIVMTVLTALNLLTDIGIRTSITREPDGDDPYFMRVAWSVKLRRGVGIALLVLCCAVLLGLVAPHVARAGTVYADPRLPWLLALAALAPLLQGIESTSRELVNRQMRFARFVSSMLVSRALSIAVMIGCAQLSPTVWALLLGALSMNVMQTLASHVIYDGPRMKFLRDTEIEARLWTFGKFIIGASALQLLGLYSDRFFLGALMSTVAFGYFAVAMIWIDAGRMVVQRLGNFVGLATLAEVRRTAAHRLPKVFMRVQFAIDAICLLAFTGCITLGPAFLDLLYPERFAAVGEYLRFLGLVFLSMRFVPLGTLLMIDGQSKAMMINSGLRALGALVLIPAGYASFGVKGALIGSALAPLFGAAYLLVKVRPLVTRFSLILGWVWILGILLIAAIVARYMSLPTG</sequence>
<dbReference type="EMBL" id="QFVT01000014">
    <property type="protein sequence ID" value="PYC46423.1"/>
    <property type="molecule type" value="Genomic_DNA"/>
</dbReference>
<feature type="transmembrane region" description="Helical" evidence="7">
    <location>
        <begin position="224"/>
        <end position="243"/>
    </location>
</feature>
<evidence type="ECO:0000256" key="5">
    <source>
        <dbReference type="ARBA" id="ARBA00022989"/>
    </source>
</evidence>
<evidence type="ECO:0000256" key="1">
    <source>
        <dbReference type="ARBA" id="ARBA00004651"/>
    </source>
</evidence>
<evidence type="ECO:0000313" key="8">
    <source>
        <dbReference type="EMBL" id="PYC46423.1"/>
    </source>
</evidence>
<name>A0A2V4N8S1_9RHOB</name>